<dbReference type="Proteomes" id="UP000297245">
    <property type="component" value="Unassembled WGS sequence"/>
</dbReference>
<feature type="signal peptide" evidence="1">
    <location>
        <begin position="1"/>
        <end position="21"/>
    </location>
</feature>
<feature type="chain" id="PRO_5020771858" description="Protein kinase domain-containing protein" evidence="1">
    <location>
        <begin position="22"/>
        <end position="253"/>
    </location>
</feature>
<dbReference type="AlphaFoldDB" id="A0A4S8LFW9"/>
<dbReference type="EMBL" id="ML179431">
    <property type="protein sequence ID" value="THU87897.1"/>
    <property type="molecule type" value="Genomic_DNA"/>
</dbReference>
<organism evidence="2 3">
    <name type="scientific">Dendrothele bispora (strain CBS 962.96)</name>
    <dbReference type="NCBI Taxonomy" id="1314807"/>
    <lineage>
        <taxon>Eukaryota</taxon>
        <taxon>Fungi</taxon>
        <taxon>Dikarya</taxon>
        <taxon>Basidiomycota</taxon>
        <taxon>Agaricomycotina</taxon>
        <taxon>Agaricomycetes</taxon>
        <taxon>Agaricomycetidae</taxon>
        <taxon>Agaricales</taxon>
        <taxon>Agaricales incertae sedis</taxon>
        <taxon>Dendrothele</taxon>
    </lineage>
</organism>
<gene>
    <name evidence="2" type="ORF">K435DRAFT_866826</name>
</gene>
<sequence length="253" mass="28350">MQFKINQLLFSFLSLACIVRALPFSSEQPSHSDLAITKRFPAGTPPDTFTAKFGTAQYHLTRMTSGTTGVVYRVQPHFTLQTGQYAAVAKTIATKPKWNPSAEATNLGVAEQFIWYGADQTGRNWLIMKDMEAYGYRSLDFWIRQQQSVAAQKLILQAALDPFVDASVKYLEKGLLYADVNSNNIFLTTPQPVVNAQNQLTGFTFADGDFIDFDPEGVPRSTMNAQGGTSNFKKSRRIMYRDEMKATYPHLFA</sequence>
<keyword evidence="3" id="KW-1185">Reference proteome</keyword>
<accession>A0A4S8LFW9</accession>
<evidence type="ECO:0000313" key="2">
    <source>
        <dbReference type="EMBL" id="THU87897.1"/>
    </source>
</evidence>
<reference evidence="2 3" key="1">
    <citation type="journal article" date="2019" name="Nat. Ecol. Evol.">
        <title>Megaphylogeny resolves global patterns of mushroom evolution.</title>
        <authorList>
            <person name="Varga T."/>
            <person name="Krizsan K."/>
            <person name="Foldi C."/>
            <person name="Dima B."/>
            <person name="Sanchez-Garcia M."/>
            <person name="Sanchez-Ramirez S."/>
            <person name="Szollosi G.J."/>
            <person name="Szarkandi J.G."/>
            <person name="Papp V."/>
            <person name="Albert L."/>
            <person name="Andreopoulos W."/>
            <person name="Angelini C."/>
            <person name="Antonin V."/>
            <person name="Barry K.W."/>
            <person name="Bougher N.L."/>
            <person name="Buchanan P."/>
            <person name="Buyck B."/>
            <person name="Bense V."/>
            <person name="Catcheside P."/>
            <person name="Chovatia M."/>
            <person name="Cooper J."/>
            <person name="Damon W."/>
            <person name="Desjardin D."/>
            <person name="Finy P."/>
            <person name="Geml J."/>
            <person name="Haridas S."/>
            <person name="Hughes K."/>
            <person name="Justo A."/>
            <person name="Karasinski D."/>
            <person name="Kautmanova I."/>
            <person name="Kiss B."/>
            <person name="Kocsube S."/>
            <person name="Kotiranta H."/>
            <person name="LaButti K.M."/>
            <person name="Lechner B.E."/>
            <person name="Liimatainen K."/>
            <person name="Lipzen A."/>
            <person name="Lukacs Z."/>
            <person name="Mihaltcheva S."/>
            <person name="Morgado L.N."/>
            <person name="Niskanen T."/>
            <person name="Noordeloos M.E."/>
            <person name="Ohm R.A."/>
            <person name="Ortiz-Santana B."/>
            <person name="Ovrebo C."/>
            <person name="Racz N."/>
            <person name="Riley R."/>
            <person name="Savchenko A."/>
            <person name="Shiryaev A."/>
            <person name="Soop K."/>
            <person name="Spirin V."/>
            <person name="Szebenyi C."/>
            <person name="Tomsovsky M."/>
            <person name="Tulloss R.E."/>
            <person name="Uehling J."/>
            <person name="Grigoriev I.V."/>
            <person name="Vagvolgyi C."/>
            <person name="Papp T."/>
            <person name="Martin F.M."/>
            <person name="Miettinen O."/>
            <person name="Hibbett D.S."/>
            <person name="Nagy L.G."/>
        </authorList>
    </citation>
    <scope>NUCLEOTIDE SEQUENCE [LARGE SCALE GENOMIC DNA]</scope>
    <source>
        <strain evidence="2 3">CBS 962.96</strain>
    </source>
</reference>
<evidence type="ECO:0000313" key="3">
    <source>
        <dbReference type="Proteomes" id="UP000297245"/>
    </source>
</evidence>
<evidence type="ECO:0000256" key="1">
    <source>
        <dbReference type="SAM" id="SignalP"/>
    </source>
</evidence>
<evidence type="ECO:0008006" key="4">
    <source>
        <dbReference type="Google" id="ProtNLM"/>
    </source>
</evidence>
<dbReference type="OrthoDB" id="10488472at2759"/>
<protein>
    <recommendedName>
        <fullName evidence="4">Protein kinase domain-containing protein</fullName>
    </recommendedName>
</protein>
<dbReference type="PROSITE" id="PS51257">
    <property type="entry name" value="PROKAR_LIPOPROTEIN"/>
    <property type="match status" value="1"/>
</dbReference>
<proteinExistence type="predicted"/>
<name>A0A4S8LFW9_DENBC</name>
<keyword evidence="1" id="KW-0732">Signal</keyword>